<dbReference type="SUPFAM" id="SSF160631">
    <property type="entry name" value="SMI1/KNR4-like"/>
    <property type="match status" value="1"/>
</dbReference>
<dbReference type="EMBL" id="JABRWO010000005">
    <property type="protein sequence ID" value="MBA2114890.1"/>
    <property type="molecule type" value="Genomic_DNA"/>
</dbReference>
<feature type="domain" description="Knr4/Smi1-like" evidence="1">
    <location>
        <begin position="27"/>
        <end position="174"/>
    </location>
</feature>
<protein>
    <recommendedName>
        <fullName evidence="1">Knr4/Smi1-like domain-containing protein</fullName>
    </recommendedName>
</protein>
<dbReference type="AlphaFoldDB" id="A0A7V9A6Z6"/>
<comment type="caution">
    <text evidence="2">The sequence shown here is derived from an EMBL/GenBank/DDBJ whole genome shotgun (WGS) entry which is preliminary data.</text>
</comment>
<proteinExistence type="predicted"/>
<dbReference type="RefSeq" id="WP_207396356.1">
    <property type="nucleotide sequence ID" value="NZ_JABRWO010000005.1"/>
</dbReference>
<accession>A0A7V9A6Z6</accession>
<gene>
    <name evidence="2" type="ORF">HOV93_20580</name>
</gene>
<dbReference type="InterPro" id="IPR018958">
    <property type="entry name" value="Knr4/Smi1-like_dom"/>
</dbReference>
<evidence type="ECO:0000259" key="1">
    <source>
        <dbReference type="Pfam" id="PF09346"/>
    </source>
</evidence>
<dbReference type="Pfam" id="PF09346">
    <property type="entry name" value="SMI1_KNR4"/>
    <property type="match status" value="1"/>
</dbReference>
<dbReference type="Proteomes" id="UP000551616">
    <property type="component" value="Unassembled WGS sequence"/>
</dbReference>
<keyword evidence="3" id="KW-1185">Reference proteome</keyword>
<dbReference type="InterPro" id="IPR037883">
    <property type="entry name" value="Knr4/Smi1-like_sf"/>
</dbReference>
<evidence type="ECO:0000313" key="3">
    <source>
        <dbReference type="Proteomes" id="UP000551616"/>
    </source>
</evidence>
<evidence type="ECO:0000313" key="2">
    <source>
        <dbReference type="EMBL" id="MBA2114890.1"/>
    </source>
</evidence>
<reference evidence="2 3" key="1">
    <citation type="submission" date="2020-05" db="EMBL/GenBank/DDBJ databases">
        <title>Bremerella alba sp. nov., a novel planctomycete isolated from the surface of the macroalga Fucus spiralis.</title>
        <authorList>
            <person name="Godinho O."/>
            <person name="Botelho R."/>
            <person name="Albuquerque L."/>
            <person name="Wiegand S."/>
            <person name="Da Costa M.S."/>
            <person name="Lobo-Da-Cunha A."/>
            <person name="Jogler C."/>
            <person name="Lage O.M."/>
        </authorList>
    </citation>
    <scope>NUCLEOTIDE SEQUENCE [LARGE SCALE GENOMIC DNA]</scope>
    <source>
        <strain evidence="2 3">FF15</strain>
    </source>
</reference>
<name>A0A7V9A6Z6_9BACT</name>
<organism evidence="2 3">
    <name type="scientific">Bremerella alba</name>
    <dbReference type="NCBI Taxonomy" id="980252"/>
    <lineage>
        <taxon>Bacteria</taxon>
        <taxon>Pseudomonadati</taxon>
        <taxon>Planctomycetota</taxon>
        <taxon>Planctomycetia</taxon>
        <taxon>Pirellulales</taxon>
        <taxon>Pirellulaceae</taxon>
        <taxon>Bremerella</taxon>
    </lineage>
</organism>
<sequence length="309" mass="35691">MTTIHAEFERLSRVFDRIGFPLKTAPPASNTQIDTLTEVTGITVCDDLKDLWQLSNGSRKYFWLADGEDEEFTPHAFLSIKEVISQWKLFAPYDQALYSQWHDNESWGERDPRIQRYFLRHRKWLAFTNSYGSNQQLYFDADPTQQGTYGQMIMFVHDPDGVYWSGKSFLSFFKRSNDLLEALSDAPELLVERLELEDSVNSLGPGLRAPDTCHEVEFDFNGIRVTWMESVKGRASTSESLPKHPNPLENSYRVIDLPFILKIHHGNLLFEDDGLEFDFGSIKGRDHIRVAGYNKIFVNGELRKPHTDT</sequence>
<dbReference type="Gene3D" id="3.40.1580.10">
    <property type="entry name" value="SMI1/KNR4-like"/>
    <property type="match status" value="1"/>
</dbReference>